<comment type="caution">
    <text evidence="2">The sequence shown here is derived from an EMBL/GenBank/DDBJ whole genome shotgun (WGS) entry which is preliminary data.</text>
</comment>
<name>A0ABQ4PQS2_9GAMM</name>
<dbReference type="EMBL" id="BPEY01000122">
    <property type="protein sequence ID" value="GIU51600.1"/>
    <property type="molecule type" value="Genomic_DNA"/>
</dbReference>
<keyword evidence="3" id="KW-1185">Reference proteome</keyword>
<proteinExistence type="predicted"/>
<gene>
    <name evidence="2" type="ORF">TUM4438_41830</name>
</gene>
<organism evidence="2 3">
    <name type="scientific">Shewanella sairae</name>
    <dbReference type="NCBI Taxonomy" id="190310"/>
    <lineage>
        <taxon>Bacteria</taxon>
        <taxon>Pseudomonadati</taxon>
        <taxon>Pseudomonadota</taxon>
        <taxon>Gammaproteobacteria</taxon>
        <taxon>Alteromonadales</taxon>
        <taxon>Shewanellaceae</taxon>
        <taxon>Shewanella</taxon>
    </lineage>
</organism>
<evidence type="ECO:0000313" key="3">
    <source>
        <dbReference type="Proteomes" id="UP000887104"/>
    </source>
</evidence>
<dbReference type="InterPro" id="IPR013783">
    <property type="entry name" value="Ig-like_fold"/>
</dbReference>
<accession>A0ABQ4PQS2</accession>
<protein>
    <recommendedName>
        <fullName evidence="1">IPT/TIG domain-containing protein</fullName>
    </recommendedName>
</protein>
<dbReference type="InterPro" id="IPR002909">
    <property type="entry name" value="IPT_dom"/>
</dbReference>
<dbReference type="Gene3D" id="2.60.40.10">
    <property type="entry name" value="Immunoglobulins"/>
    <property type="match status" value="1"/>
</dbReference>
<dbReference type="Pfam" id="PF01833">
    <property type="entry name" value="TIG"/>
    <property type="match status" value="1"/>
</dbReference>
<reference evidence="2" key="1">
    <citation type="submission" date="2021-05" db="EMBL/GenBank/DDBJ databases">
        <title>Molecular characterization for Shewanella algae harboring chromosomal blaOXA-55-like strains isolated from clinical and environment sample.</title>
        <authorList>
            <person name="Ohama Y."/>
            <person name="Aoki K."/>
            <person name="Harada S."/>
            <person name="Moriya K."/>
            <person name="Ishii Y."/>
            <person name="Tateda K."/>
        </authorList>
    </citation>
    <scope>NUCLEOTIDE SEQUENCE</scope>
    <source>
        <strain evidence="2">JCM 11563</strain>
    </source>
</reference>
<dbReference type="RefSeq" id="WP_220783148.1">
    <property type="nucleotide sequence ID" value="NZ_BPEY01000122.1"/>
</dbReference>
<dbReference type="Proteomes" id="UP000887104">
    <property type="component" value="Unassembled WGS sequence"/>
</dbReference>
<feature type="domain" description="IPT/TIG" evidence="1">
    <location>
        <begin position="204"/>
        <end position="270"/>
    </location>
</feature>
<sequence length="372" mass="41181">MIAYGIANFLDDDSDGDGLPDRVESFHDVDNDSLSNFVDIDSDGNNISDTVESVSINTPLDTDVDGTPDYIDLDDDADDVFDIYDGYRLIAVNTPNSHSSNLKIYGVNTILSEQTQLSQQSIQGKSISVSGTFDANTEYTLVLRIGDELFNAKAISDSRGKLQLKIPQLSSPQVAKLSSSVFVYSSLDTRTNTSTFELLSPHAPFITEFDNRTYTKGEIITVKGWNFNNNTSAWFGEQNVPASHFTSSRRIEFKILEDATQFSIQLQNGWGKGNSQQLKIKNEYSVQLSVPSAIASQYQHLYYDDANSDKQVFNTSGITTVDLPALNDPILTLYIKNNNDYIRLYALPIQGKGVQTVSLDSTLFAWLTFGSP</sequence>
<evidence type="ECO:0000313" key="2">
    <source>
        <dbReference type="EMBL" id="GIU51600.1"/>
    </source>
</evidence>
<dbReference type="InterPro" id="IPR014756">
    <property type="entry name" value="Ig_E-set"/>
</dbReference>
<dbReference type="SUPFAM" id="SSF81296">
    <property type="entry name" value="E set domains"/>
    <property type="match status" value="1"/>
</dbReference>
<evidence type="ECO:0000259" key="1">
    <source>
        <dbReference type="Pfam" id="PF01833"/>
    </source>
</evidence>